<proteinExistence type="predicted"/>
<sequence>MNAAPARTIRAAATAFTMLAASLGVVAVGATPAAAGTQDMYTVTKYSNTFNGGCEAQATVYYWPGTDTASFTTRVTSPYLFAACRVNTHLFVRGKSTQWTSATHYTMACGITDTSCASTQTTTATYNGATPSLTAYVDSVNDALEAMGMPRSMNRKTAVESIAIEFSNAG</sequence>
<dbReference type="OrthoDB" id="5192494at2"/>
<keyword evidence="1" id="KW-0732">Signal</keyword>
<keyword evidence="3" id="KW-1185">Reference proteome</keyword>
<feature type="chain" id="PRO_5039123898" evidence="1">
    <location>
        <begin position="28"/>
        <end position="170"/>
    </location>
</feature>
<dbReference type="RefSeq" id="WP_091122454.1">
    <property type="nucleotide sequence ID" value="NZ_FMHY01000002.1"/>
</dbReference>
<evidence type="ECO:0000256" key="1">
    <source>
        <dbReference type="SAM" id="SignalP"/>
    </source>
</evidence>
<feature type="signal peptide" evidence="1">
    <location>
        <begin position="1"/>
        <end position="27"/>
    </location>
</feature>
<dbReference type="AlphaFoldDB" id="A0A1C6V731"/>
<evidence type="ECO:0000313" key="2">
    <source>
        <dbReference type="EMBL" id="SCL62118.1"/>
    </source>
</evidence>
<reference evidence="3" key="1">
    <citation type="submission" date="2016-06" db="EMBL/GenBank/DDBJ databases">
        <authorList>
            <person name="Varghese N."/>
            <person name="Submissions Spin"/>
        </authorList>
    </citation>
    <scope>NUCLEOTIDE SEQUENCE [LARGE SCALE GENOMIC DNA]</scope>
    <source>
        <strain evidence="3">DSM 44814</strain>
    </source>
</reference>
<evidence type="ECO:0000313" key="3">
    <source>
        <dbReference type="Proteomes" id="UP000199696"/>
    </source>
</evidence>
<protein>
    <submittedName>
        <fullName evidence="2">Uncharacterized protein</fullName>
    </submittedName>
</protein>
<accession>A0A1C6V731</accession>
<organism evidence="2 3">
    <name type="scientific">Micromonospora eburnea</name>
    <dbReference type="NCBI Taxonomy" id="227316"/>
    <lineage>
        <taxon>Bacteria</taxon>
        <taxon>Bacillati</taxon>
        <taxon>Actinomycetota</taxon>
        <taxon>Actinomycetes</taxon>
        <taxon>Micromonosporales</taxon>
        <taxon>Micromonosporaceae</taxon>
        <taxon>Micromonospora</taxon>
    </lineage>
</organism>
<gene>
    <name evidence="2" type="ORF">GA0070604_4666</name>
</gene>
<dbReference type="EMBL" id="FMHY01000002">
    <property type="protein sequence ID" value="SCL62118.1"/>
    <property type="molecule type" value="Genomic_DNA"/>
</dbReference>
<dbReference type="Proteomes" id="UP000199696">
    <property type="component" value="Unassembled WGS sequence"/>
</dbReference>
<dbReference type="STRING" id="227316.GA0070604_4666"/>
<name>A0A1C6V731_9ACTN</name>